<dbReference type="EMBL" id="JBHUCX010000028">
    <property type="protein sequence ID" value="MFD1675265.1"/>
    <property type="molecule type" value="Genomic_DNA"/>
</dbReference>
<dbReference type="InterPro" id="IPR003661">
    <property type="entry name" value="HisK_dim/P_dom"/>
</dbReference>
<dbReference type="Pfam" id="PF02518">
    <property type="entry name" value="HATPase_c"/>
    <property type="match status" value="1"/>
</dbReference>
<dbReference type="PRINTS" id="PR00344">
    <property type="entry name" value="BCTRLSENSOR"/>
</dbReference>
<dbReference type="Pfam" id="PF00512">
    <property type="entry name" value="HisKA"/>
    <property type="match status" value="1"/>
</dbReference>
<dbReference type="Proteomes" id="UP001597079">
    <property type="component" value="Unassembled WGS sequence"/>
</dbReference>
<evidence type="ECO:0000259" key="10">
    <source>
        <dbReference type="PROSITE" id="PS50801"/>
    </source>
</evidence>
<keyword evidence="5" id="KW-0547">Nucleotide-binding</keyword>
<dbReference type="SUPFAM" id="SSF55874">
    <property type="entry name" value="ATPase domain of HSP90 chaperone/DNA topoisomerase II/histidine kinase"/>
    <property type="match status" value="1"/>
</dbReference>
<dbReference type="InterPro" id="IPR004358">
    <property type="entry name" value="Sig_transdc_His_kin-like_C"/>
</dbReference>
<evidence type="ECO:0000256" key="7">
    <source>
        <dbReference type="ARBA" id="ARBA00022840"/>
    </source>
</evidence>
<name>A0ABW4JJ73_9BACL</name>
<dbReference type="PANTHER" id="PTHR43065:SF46">
    <property type="entry name" value="C4-DICARBOXYLATE TRANSPORT SENSOR PROTEIN DCTB"/>
    <property type="match status" value="1"/>
</dbReference>
<dbReference type="PROSITE" id="PS50801">
    <property type="entry name" value="STAS"/>
    <property type="match status" value="1"/>
</dbReference>
<evidence type="ECO:0000256" key="4">
    <source>
        <dbReference type="ARBA" id="ARBA00022679"/>
    </source>
</evidence>
<dbReference type="CDD" id="cd00082">
    <property type="entry name" value="HisKA"/>
    <property type="match status" value="1"/>
</dbReference>
<evidence type="ECO:0000259" key="9">
    <source>
        <dbReference type="PROSITE" id="PS50109"/>
    </source>
</evidence>
<evidence type="ECO:0000313" key="11">
    <source>
        <dbReference type="EMBL" id="MFD1675265.1"/>
    </source>
</evidence>
<dbReference type="Gene3D" id="3.30.750.24">
    <property type="entry name" value="STAS domain"/>
    <property type="match status" value="1"/>
</dbReference>
<feature type="domain" description="Histidine kinase" evidence="9">
    <location>
        <begin position="32"/>
        <end position="234"/>
    </location>
</feature>
<dbReference type="Gene3D" id="3.30.565.10">
    <property type="entry name" value="Histidine kinase-like ATPase, C-terminal domain"/>
    <property type="match status" value="1"/>
</dbReference>
<dbReference type="SMART" id="SM00387">
    <property type="entry name" value="HATPase_c"/>
    <property type="match status" value="1"/>
</dbReference>
<dbReference type="InterPro" id="IPR003594">
    <property type="entry name" value="HATPase_dom"/>
</dbReference>
<dbReference type="EC" id="2.7.13.3" evidence="2"/>
<comment type="caution">
    <text evidence="11">The sequence shown here is derived from an EMBL/GenBank/DDBJ whole genome shotgun (WGS) entry which is preliminary data.</text>
</comment>
<protein>
    <recommendedName>
        <fullName evidence="2">histidine kinase</fullName>
        <ecNumber evidence="2">2.7.13.3</ecNumber>
    </recommendedName>
</protein>
<feature type="domain" description="STAS" evidence="10">
    <location>
        <begin position="404"/>
        <end position="516"/>
    </location>
</feature>
<dbReference type="Gene3D" id="1.10.287.130">
    <property type="match status" value="1"/>
</dbReference>
<keyword evidence="7 11" id="KW-0067">ATP-binding</keyword>
<keyword evidence="3" id="KW-0597">Phosphoprotein</keyword>
<dbReference type="SMART" id="SM00388">
    <property type="entry name" value="HisKA"/>
    <property type="match status" value="1"/>
</dbReference>
<keyword evidence="8" id="KW-0902">Two-component regulatory system</keyword>
<dbReference type="InterPro" id="IPR036513">
    <property type="entry name" value="STAS_dom_sf"/>
</dbReference>
<evidence type="ECO:0000256" key="6">
    <source>
        <dbReference type="ARBA" id="ARBA00022777"/>
    </source>
</evidence>
<reference evidence="12" key="1">
    <citation type="journal article" date="2019" name="Int. J. Syst. Evol. Microbiol.">
        <title>The Global Catalogue of Microorganisms (GCM) 10K type strain sequencing project: providing services to taxonomists for standard genome sequencing and annotation.</title>
        <authorList>
            <consortium name="The Broad Institute Genomics Platform"/>
            <consortium name="The Broad Institute Genome Sequencing Center for Infectious Disease"/>
            <person name="Wu L."/>
            <person name="Ma J."/>
        </authorList>
    </citation>
    <scope>NUCLEOTIDE SEQUENCE [LARGE SCALE GENOMIC DNA]</scope>
    <source>
        <strain evidence="12">CGMCC 1.12286</strain>
    </source>
</reference>
<comment type="catalytic activity">
    <reaction evidence="1">
        <text>ATP + protein L-histidine = ADP + protein N-phospho-L-histidine.</text>
        <dbReference type="EC" id="2.7.13.3"/>
    </reaction>
</comment>
<keyword evidence="6" id="KW-0418">Kinase</keyword>
<evidence type="ECO:0000256" key="2">
    <source>
        <dbReference type="ARBA" id="ARBA00012438"/>
    </source>
</evidence>
<keyword evidence="12" id="KW-1185">Reference proteome</keyword>
<evidence type="ECO:0000256" key="3">
    <source>
        <dbReference type="ARBA" id="ARBA00022553"/>
    </source>
</evidence>
<gene>
    <name evidence="11" type="ORF">ACFSB2_11220</name>
</gene>
<dbReference type="PROSITE" id="PS50109">
    <property type="entry name" value="HIS_KIN"/>
    <property type="match status" value="1"/>
</dbReference>
<evidence type="ECO:0000313" key="12">
    <source>
        <dbReference type="Proteomes" id="UP001597079"/>
    </source>
</evidence>
<dbReference type="InterPro" id="IPR002645">
    <property type="entry name" value="STAS_dom"/>
</dbReference>
<dbReference type="RefSeq" id="WP_377943140.1">
    <property type="nucleotide sequence ID" value="NZ_JBHUCX010000028.1"/>
</dbReference>
<keyword evidence="4" id="KW-0808">Transferase</keyword>
<dbReference type="Pfam" id="PF01740">
    <property type="entry name" value="STAS"/>
    <property type="match status" value="1"/>
</dbReference>
<evidence type="ECO:0000256" key="5">
    <source>
        <dbReference type="ARBA" id="ARBA00022741"/>
    </source>
</evidence>
<dbReference type="PANTHER" id="PTHR43065">
    <property type="entry name" value="SENSOR HISTIDINE KINASE"/>
    <property type="match status" value="1"/>
</dbReference>
<evidence type="ECO:0000256" key="1">
    <source>
        <dbReference type="ARBA" id="ARBA00000085"/>
    </source>
</evidence>
<dbReference type="GO" id="GO:0005524">
    <property type="term" value="F:ATP binding"/>
    <property type="evidence" value="ECO:0007669"/>
    <property type="project" value="UniProtKB-KW"/>
</dbReference>
<dbReference type="CDD" id="cd07041">
    <property type="entry name" value="STAS_RsbR_RsbS_like"/>
    <property type="match status" value="1"/>
</dbReference>
<proteinExistence type="predicted"/>
<dbReference type="SUPFAM" id="SSF52091">
    <property type="entry name" value="SpoIIaa-like"/>
    <property type="match status" value="1"/>
</dbReference>
<dbReference type="SUPFAM" id="SSF47384">
    <property type="entry name" value="Homodimeric domain of signal transducing histidine kinase"/>
    <property type="match status" value="1"/>
</dbReference>
<evidence type="ECO:0000256" key="8">
    <source>
        <dbReference type="ARBA" id="ARBA00023012"/>
    </source>
</evidence>
<sequence length="525" mass="58921">MDKVSLEKEEHASILNTEVVTRLASVGQIAAGVAHEIRNPLTSVQGLLQLLQEEHDFQYWDLIFAELNQAISTIESLLSVSKPSLQTESITDFSLCVELENILSLFQQDTYRIQFKKKWLDKAIKIRGKRSQIKQALFNLIKNACESIEHTGVVTIEHVRVGECVHVVISDTGVGISTTDMRRLGVPFFTTKPEGTGMGLTQVYSALYEHGATIDVKSTPGEGTTFTLALPVSPRHKPDVSGGAEMQPIHLKKAEDIREFFQLNRKTFNEMLENEAATTFEIVSKSKFVTEKDLLDHANQITELVHDGLTQEIIELAQERGMAWAKSDIPIISKMEWFYALRKVIWRFMDEFYSNKGIDAHTAFAIADRTSDALDNFIVHFNVSFAKYREDVLQSQKSVIKELSVPVIPIFEGIAVFPIIGRLDNQRLQIIEDRLLEQLENRNLHKLFIDVSGAITTEEVSFAALERILDGVMLLGCEAVLTGISAKMAKFLLGANRDLIRKISIQSTLQQALLDYSAGRAALEK</sequence>
<dbReference type="InterPro" id="IPR005467">
    <property type="entry name" value="His_kinase_dom"/>
</dbReference>
<accession>A0ABW4JJ73</accession>
<organism evidence="11 12">
    <name type="scientific">Alicyclobacillus fodiniaquatilis</name>
    <dbReference type="NCBI Taxonomy" id="1661150"/>
    <lineage>
        <taxon>Bacteria</taxon>
        <taxon>Bacillati</taxon>
        <taxon>Bacillota</taxon>
        <taxon>Bacilli</taxon>
        <taxon>Bacillales</taxon>
        <taxon>Alicyclobacillaceae</taxon>
        <taxon>Alicyclobacillus</taxon>
    </lineage>
</organism>
<dbReference type="InterPro" id="IPR036097">
    <property type="entry name" value="HisK_dim/P_sf"/>
</dbReference>
<dbReference type="InterPro" id="IPR036890">
    <property type="entry name" value="HATPase_C_sf"/>
</dbReference>